<dbReference type="GO" id="GO:0016787">
    <property type="term" value="F:hydrolase activity"/>
    <property type="evidence" value="ECO:0007669"/>
    <property type="project" value="UniProtKB-KW"/>
</dbReference>
<keyword evidence="2" id="KW-0547">Nucleotide-binding</keyword>
<keyword evidence="1" id="KW-0378">Hydrolase</keyword>
<name>A0A0C9ZXG3_9AGAM</name>
<dbReference type="EMBL" id="KN835807">
    <property type="protein sequence ID" value="KIK34116.1"/>
    <property type="molecule type" value="Genomic_DNA"/>
</dbReference>
<dbReference type="PANTHER" id="PTHR44533">
    <property type="entry name" value="DEAD/H RNA HELICASE, PUTATIVE-RELATED"/>
    <property type="match status" value="1"/>
</dbReference>
<feature type="region of interest" description="Disordered" evidence="3">
    <location>
        <begin position="487"/>
        <end position="513"/>
    </location>
</feature>
<organism evidence="4 5">
    <name type="scientific">Suillus luteus UH-Slu-Lm8-n1</name>
    <dbReference type="NCBI Taxonomy" id="930992"/>
    <lineage>
        <taxon>Eukaryota</taxon>
        <taxon>Fungi</taxon>
        <taxon>Dikarya</taxon>
        <taxon>Basidiomycota</taxon>
        <taxon>Agaricomycotina</taxon>
        <taxon>Agaricomycetes</taxon>
        <taxon>Agaricomycetidae</taxon>
        <taxon>Boletales</taxon>
        <taxon>Suillineae</taxon>
        <taxon>Suillaceae</taxon>
        <taxon>Suillus</taxon>
    </lineage>
</organism>
<sequence>MNRGISVTAGAPERFHEWLESVQKAGGFQNKFVHYPRRYSHLRKFYYNIQERLRDATAFHSLSTYKSTEMMRFLHPLSILSSSVRSLPSDLALEAVPSDLVILLYFFTPSRLFQRKYGEAPKQHLVPLLSSFDSQNWGAVVVVLNSRFDRAASASNIIHPVADLHAQGDLFLNDVLETLEDEGQENSSEWKRKMAQYDAYLQGAKERERKAARANGKRPSDPMIPSHDFSFTGQSTSYPASELDEDIVDLARRKISPPQWALKYLRHGIAVHHASTNGGYRSLVERTANLRLYSQALLPWVSTPDQNFDFLRRLALPRCTPDDVLDAPDGEVASCPSIPVARSPARMEEDGRATPTPSRPHSPSRSSLQAEEEMCSKPEIVDSHFHDMDLCILLHQMDDKATHEVVKKALRKASRQRVKKLGMKYDQDQYRGETEYSENMDQYSQPPRTQTVNIKFLEEELRKLLVKPGGSQSAIMHKTWEVARDDQHEFEGGHEGQGAFTESGLPEIPDSGN</sequence>
<dbReference type="InParanoid" id="A0A0C9ZXG3"/>
<reference evidence="5" key="2">
    <citation type="submission" date="2015-01" db="EMBL/GenBank/DDBJ databases">
        <title>Evolutionary Origins and Diversification of the Mycorrhizal Mutualists.</title>
        <authorList>
            <consortium name="DOE Joint Genome Institute"/>
            <consortium name="Mycorrhizal Genomics Consortium"/>
            <person name="Kohler A."/>
            <person name="Kuo A."/>
            <person name="Nagy L.G."/>
            <person name="Floudas D."/>
            <person name="Copeland A."/>
            <person name="Barry K.W."/>
            <person name="Cichocki N."/>
            <person name="Veneault-Fourrey C."/>
            <person name="LaButti K."/>
            <person name="Lindquist E.A."/>
            <person name="Lipzen A."/>
            <person name="Lundell T."/>
            <person name="Morin E."/>
            <person name="Murat C."/>
            <person name="Riley R."/>
            <person name="Ohm R."/>
            <person name="Sun H."/>
            <person name="Tunlid A."/>
            <person name="Henrissat B."/>
            <person name="Grigoriev I.V."/>
            <person name="Hibbett D.S."/>
            <person name="Martin F."/>
        </authorList>
    </citation>
    <scope>NUCLEOTIDE SEQUENCE [LARGE SCALE GENOMIC DNA]</scope>
    <source>
        <strain evidence="5">UH-Slu-Lm8-n1</strain>
    </source>
</reference>
<evidence type="ECO:0000256" key="2">
    <source>
        <dbReference type="ARBA" id="ARBA00022806"/>
    </source>
</evidence>
<dbReference type="STRING" id="930992.A0A0C9ZXG3"/>
<accession>A0A0C9ZXG3</accession>
<evidence type="ECO:0000313" key="4">
    <source>
        <dbReference type="EMBL" id="KIK34116.1"/>
    </source>
</evidence>
<gene>
    <name evidence="4" type="ORF">CY34DRAFT_17944</name>
</gene>
<dbReference type="AlphaFoldDB" id="A0A0C9ZXG3"/>
<dbReference type="GO" id="GO:0004386">
    <property type="term" value="F:helicase activity"/>
    <property type="evidence" value="ECO:0007669"/>
    <property type="project" value="UniProtKB-KW"/>
</dbReference>
<dbReference type="OrthoDB" id="2320933at2759"/>
<feature type="region of interest" description="Disordered" evidence="3">
    <location>
        <begin position="325"/>
        <end position="374"/>
    </location>
</feature>
<dbReference type="Proteomes" id="UP000054485">
    <property type="component" value="Unassembled WGS sequence"/>
</dbReference>
<dbReference type="GO" id="GO:0005737">
    <property type="term" value="C:cytoplasm"/>
    <property type="evidence" value="ECO:0007669"/>
    <property type="project" value="TreeGrafter"/>
</dbReference>
<keyword evidence="2" id="KW-0347">Helicase</keyword>
<dbReference type="HOGENOM" id="CLU_531188_0_0_1"/>
<evidence type="ECO:0000256" key="3">
    <source>
        <dbReference type="SAM" id="MobiDB-lite"/>
    </source>
</evidence>
<evidence type="ECO:0000313" key="5">
    <source>
        <dbReference type="Proteomes" id="UP000054485"/>
    </source>
</evidence>
<evidence type="ECO:0000256" key="1">
    <source>
        <dbReference type="ARBA" id="ARBA00022801"/>
    </source>
</evidence>
<feature type="compositionally biased region" description="Low complexity" evidence="3">
    <location>
        <begin position="354"/>
        <end position="367"/>
    </location>
</feature>
<dbReference type="PANTHER" id="PTHR44533:SF4">
    <property type="entry name" value="DEAD_H RNA HELICASE, PUTATIVE-RELATED"/>
    <property type="match status" value="1"/>
</dbReference>
<keyword evidence="2" id="KW-0067">ATP-binding</keyword>
<keyword evidence="5" id="KW-1185">Reference proteome</keyword>
<feature type="region of interest" description="Disordered" evidence="3">
    <location>
        <begin position="206"/>
        <end position="231"/>
    </location>
</feature>
<reference evidence="4 5" key="1">
    <citation type="submission" date="2014-04" db="EMBL/GenBank/DDBJ databases">
        <authorList>
            <consortium name="DOE Joint Genome Institute"/>
            <person name="Kuo A."/>
            <person name="Ruytinx J."/>
            <person name="Rineau F."/>
            <person name="Colpaert J."/>
            <person name="Kohler A."/>
            <person name="Nagy L.G."/>
            <person name="Floudas D."/>
            <person name="Copeland A."/>
            <person name="Barry K.W."/>
            <person name="Cichocki N."/>
            <person name="Veneault-Fourrey C."/>
            <person name="LaButti K."/>
            <person name="Lindquist E.A."/>
            <person name="Lipzen A."/>
            <person name="Lundell T."/>
            <person name="Morin E."/>
            <person name="Murat C."/>
            <person name="Sun H."/>
            <person name="Tunlid A."/>
            <person name="Henrissat B."/>
            <person name="Grigoriev I.V."/>
            <person name="Hibbett D.S."/>
            <person name="Martin F."/>
            <person name="Nordberg H.P."/>
            <person name="Cantor M.N."/>
            <person name="Hua S.X."/>
        </authorList>
    </citation>
    <scope>NUCLEOTIDE SEQUENCE [LARGE SCALE GENOMIC DNA]</scope>
    <source>
        <strain evidence="4 5">UH-Slu-Lm8-n1</strain>
    </source>
</reference>
<protein>
    <submittedName>
        <fullName evidence="4">Uncharacterized protein</fullName>
    </submittedName>
</protein>
<proteinExistence type="predicted"/>
<dbReference type="InterPro" id="IPR052431">
    <property type="entry name" value="SKI2_subfamily_helicases"/>
</dbReference>